<comment type="function">
    <text evidence="6">Could methylate the ribose at the nucleotide 34 wobble position in tRNA.</text>
</comment>
<evidence type="ECO:0000256" key="2">
    <source>
        <dbReference type="ARBA" id="ARBA00022603"/>
    </source>
</evidence>
<evidence type="ECO:0000256" key="6">
    <source>
        <dbReference type="HAMAP-Rule" id="MF_01885"/>
    </source>
</evidence>
<dbReference type="PANTHER" id="PTHR42971:SF1">
    <property type="entry name" value="TRNA (CYTIDINE(34)-2'-O)-METHYLTRANSFERASE"/>
    <property type="match status" value="1"/>
</dbReference>
<dbReference type="Proteomes" id="UP000260649">
    <property type="component" value="Unassembled WGS sequence"/>
</dbReference>
<comment type="catalytic activity">
    <reaction evidence="6">
        <text>cytidine(34) in tRNA + S-adenosyl-L-methionine = 2'-O-methylcytidine(34) in tRNA + S-adenosyl-L-homocysteine + H(+)</text>
        <dbReference type="Rhea" id="RHEA:43084"/>
        <dbReference type="Rhea" id="RHEA-COMP:10331"/>
        <dbReference type="Rhea" id="RHEA-COMP:10332"/>
        <dbReference type="ChEBI" id="CHEBI:15378"/>
        <dbReference type="ChEBI" id="CHEBI:57856"/>
        <dbReference type="ChEBI" id="CHEBI:59789"/>
        <dbReference type="ChEBI" id="CHEBI:74495"/>
        <dbReference type="ChEBI" id="CHEBI:82748"/>
        <dbReference type="EC" id="2.1.1.207"/>
    </reaction>
</comment>
<dbReference type="SUPFAM" id="SSF75217">
    <property type="entry name" value="alpha/beta knot"/>
    <property type="match status" value="1"/>
</dbReference>
<comment type="caution">
    <text evidence="6">Lacks conserved residue(s) required for the propagation of feature annotation.</text>
</comment>
<gene>
    <name evidence="9" type="ORF">DV520_10480</name>
</gene>
<dbReference type="HAMAP" id="MF_01885">
    <property type="entry name" value="tRNA_methyltr_TrmL"/>
    <property type="match status" value="1"/>
</dbReference>
<dbReference type="AlphaFoldDB" id="A0A3E2B1I5"/>
<evidence type="ECO:0000256" key="3">
    <source>
        <dbReference type="ARBA" id="ARBA00022679"/>
    </source>
</evidence>
<accession>A0A3E2B1I5</accession>
<name>A0A3E2B1I5_9FIRM</name>
<dbReference type="OrthoDB" id="9789043at2"/>
<dbReference type="GO" id="GO:0042802">
    <property type="term" value="F:identical protein binding"/>
    <property type="evidence" value="ECO:0007669"/>
    <property type="project" value="UniProtKB-ARBA"/>
</dbReference>
<comment type="catalytic activity">
    <reaction evidence="6">
        <text>5-carboxymethylaminomethyluridine(34) in tRNA(Leu) + S-adenosyl-L-methionine = 5-carboxymethylaminomethyl-2'-O-methyluridine(34) in tRNA(Leu) + S-adenosyl-L-homocysteine + H(+)</text>
        <dbReference type="Rhea" id="RHEA:43088"/>
        <dbReference type="Rhea" id="RHEA-COMP:10333"/>
        <dbReference type="Rhea" id="RHEA-COMP:10334"/>
        <dbReference type="ChEBI" id="CHEBI:15378"/>
        <dbReference type="ChEBI" id="CHEBI:57856"/>
        <dbReference type="ChEBI" id="CHEBI:59789"/>
        <dbReference type="ChEBI" id="CHEBI:74508"/>
        <dbReference type="ChEBI" id="CHEBI:74511"/>
        <dbReference type="EC" id="2.1.1.207"/>
    </reaction>
</comment>
<dbReference type="GO" id="GO:0002130">
    <property type="term" value="P:wobble position ribose methylation"/>
    <property type="evidence" value="ECO:0007669"/>
    <property type="project" value="TreeGrafter"/>
</dbReference>
<feature type="binding site" evidence="6 7">
    <location>
        <position position="129"/>
    </location>
    <ligand>
        <name>S-adenosyl-L-methionine</name>
        <dbReference type="ChEBI" id="CHEBI:59789"/>
    </ligand>
</feature>
<dbReference type="PANTHER" id="PTHR42971">
    <property type="entry name" value="TRNA (CYTIDINE(34)-2'-O)-METHYLTRANSFERASE"/>
    <property type="match status" value="1"/>
</dbReference>
<sequence length="168" mass="19044">MLNIVLVEPEIPMNTGNIARTCAATRSRLHLVRPLGFDISDRAVKRAGLDYWHMVDLRVYDSIEDLFHKNEITDLWLATTKAPRDYAQAQFRDGCWLFFGKETAGLPLWFRQAHPDRCLRIPMRPEARSLNLANSVAVLTYEALRQLGFPQLCGEGDRKAAPSSLAGF</sequence>
<keyword evidence="1 6" id="KW-0963">Cytoplasm</keyword>
<dbReference type="EMBL" id="QQRQ01000025">
    <property type="protein sequence ID" value="RFT05846.1"/>
    <property type="molecule type" value="Genomic_DNA"/>
</dbReference>
<dbReference type="Gene3D" id="3.40.1280.10">
    <property type="match status" value="1"/>
</dbReference>
<proteinExistence type="inferred from homology"/>
<dbReference type="CDD" id="cd18094">
    <property type="entry name" value="SpoU-like_TrmL"/>
    <property type="match status" value="1"/>
</dbReference>
<dbReference type="GeneID" id="97996161"/>
<evidence type="ECO:0000256" key="7">
    <source>
        <dbReference type="PIRSR" id="PIRSR029256-1"/>
    </source>
</evidence>
<dbReference type="GO" id="GO:0141102">
    <property type="term" value="F:tRNA (5-carboxymethylaminomethyluridine(34)-2'-O)-methyltransferase activity"/>
    <property type="evidence" value="ECO:0007669"/>
    <property type="project" value="RHEA"/>
</dbReference>
<keyword evidence="4 6" id="KW-0949">S-adenosyl-L-methionine</keyword>
<keyword evidence="10" id="KW-1185">Reference proteome</keyword>
<organism evidence="9 10">
    <name type="scientific">Evtepia gabavorous</name>
    <dbReference type="NCBI Taxonomy" id="2211183"/>
    <lineage>
        <taxon>Bacteria</taxon>
        <taxon>Bacillati</taxon>
        <taxon>Bacillota</taxon>
        <taxon>Clostridia</taxon>
        <taxon>Eubacteriales</taxon>
        <taxon>Evtepia</taxon>
    </lineage>
</organism>
<evidence type="ECO:0000313" key="10">
    <source>
        <dbReference type="Proteomes" id="UP000260649"/>
    </source>
</evidence>
<comment type="caution">
    <text evidence="9">The sequence shown here is derived from an EMBL/GenBank/DDBJ whole genome shotgun (WGS) entry which is preliminary data.</text>
</comment>
<dbReference type="RefSeq" id="WP_021920818.1">
    <property type="nucleotide sequence ID" value="NZ_CAKXKJ010000001.1"/>
</dbReference>
<dbReference type="FunFam" id="3.40.1280.10:FF:000002">
    <property type="entry name" value="Peptidylprolyl isomerase"/>
    <property type="match status" value="1"/>
</dbReference>
<dbReference type="InterPro" id="IPR029026">
    <property type="entry name" value="tRNA_m1G_MTases_N"/>
</dbReference>
<dbReference type="EC" id="2.1.1.207" evidence="6"/>
<evidence type="ECO:0000256" key="4">
    <source>
        <dbReference type="ARBA" id="ARBA00022691"/>
    </source>
</evidence>
<dbReference type="GO" id="GO:0003723">
    <property type="term" value="F:RNA binding"/>
    <property type="evidence" value="ECO:0007669"/>
    <property type="project" value="InterPro"/>
</dbReference>
<dbReference type="InterPro" id="IPR001537">
    <property type="entry name" value="SpoU_MeTrfase"/>
</dbReference>
<protein>
    <recommendedName>
        <fullName evidence="6">Putative tRNA (cytidine(34)-2'-O)-methyltransferase</fullName>
        <ecNumber evidence="6">2.1.1.207</ecNumber>
    </recommendedName>
    <alternativeName>
        <fullName evidence="6">tRNA (cytidine/uridine-2'-O-)-methyltransferase</fullName>
    </alternativeName>
</protein>
<evidence type="ECO:0000259" key="8">
    <source>
        <dbReference type="Pfam" id="PF00588"/>
    </source>
</evidence>
<dbReference type="PIRSF" id="PIRSF029256">
    <property type="entry name" value="SpoU_TrmH_prd"/>
    <property type="match status" value="1"/>
</dbReference>
<feature type="domain" description="tRNA/rRNA methyltransferase SpoU type" evidence="8">
    <location>
        <begin position="2"/>
        <end position="141"/>
    </location>
</feature>
<dbReference type="InterPro" id="IPR016914">
    <property type="entry name" value="TrmL"/>
</dbReference>
<dbReference type="Pfam" id="PF00588">
    <property type="entry name" value="SpoU_methylase"/>
    <property type="match status" value="1"/>
</dbReference>
<evidence type="ECO:0000256" key="5">
    <source>
        <dbReference type="ARBA" id="ARBA00022694"/>
    </source>
</evidence>
<comment type="subcellular location">
    <subcellularLocation>
        <location evidence="6">Cytoplasm</location>
    </subcellularLocation>
</comment>
<dbReference type="GO" id="GO:0141098">
    <property type="term" value="F:tRNA (cytidine(34)-2'-O)-methyltransferase activity"/>
    <property type="evidence" value="ECO:0007669"/>
    <property type="project" value="RHEA"/>
</dbReference>
<dbReference type="InterPro" id="IPR029028">
    <property type="entry name" value="Alpha/beta_knot_MTases"/>
</dbReference>
<feature type="binding site" evidence="6 7">
    <location>
        <position position="121"/>
    </location>
    <ligand>
        <name>S-adenosyl-L-methionine</name>
        <dbReference type="ChEBI" id="CHEBI:59789"/>
    </ligand>
</feature>
<keyword evidence="3 6" id="KW-0808">Transferase</keyword>
<evidence type="ECO:0000256" key="1">
    <source>
        <dbReference type="ARBA" id="ARBA00022490"/>
    </source>
</evidence>
<feature type="binding site" evidence="6 7">
    <location>
        <position position="100"/>
    </location>
    <ligand>
        <name>S-adenosyl-L-methionine</name>
        <dbReference type="ChEBI" id="CHEBI:59789"/>
    </ligand>
</feature>
<evidence type="ECO:0000313" key="9">
    <source>
        <dbReference type="EMBL" id="RFT05846.1"/>
    </source>
</evidence>
<keyword evidence="5 6" id="KW-0819">tRNA processing</keyword>
<reference evidence="9 10" key="1">
    <citation type="submission" date="2018-07" db="EMBL/GenBank/DDBJ databases">
        <title>GABA Modulating Bacteria of the Human Gut Microbiota.</title>
        <authorList>
            <person name="Strandwitz P."/>
            <person name="Kim K.H."/>
            <person name="Terekhova D."/>
            <person name="Liu J.K."/>
            <person name="Sharma A."/>
            <person name="Levering J."/>
            <person name="Mcdonald D."/>
            <person name="Dietrich D."/>
            <person name="Ramadhar T.R."/>
            <person name="Lekbua A."/>
            <person name="Mroue N."/>
            <person name="Liston C."/>
            <person name="Stewart E.J."/>
            <person name="Dubin M.J."/>
            <person name="Zengler K."/>
            <person name="Knight R."/>
            <person name="Gilbert J.A."/>
            <person name="Clardy J."/>
            <person name="Lewis K."/>
        </authorList>
    </citation>
    <scope>NUCLEOTIDE SEQUENCE [LARGE SCALE GENOMIC DNA]</scope>
    <source>
        <strain evidence="9 10">KLE1738</strain>
    </source>
</reference>
<dbReference type="GO" id="GO:0005737">
    <property type="term" value="C:cytoplasm"/>
    <property type="evidence" value="ECO:0007669"/>
    <property type="project" value="UniProtKB-SubCell"/>
</dbReference>
<keyword evidence="2 6" id="KW-0489">Methyltransferase</keyword>
<comment type="similarity">
    <text evidence="6">Belongs to the class IV-like SAM-binding methyltransferase superfamily. RNA methyltransferase TrmH family. TrmL subfamily.</text>
</comment>